<keyword evidence="2" id="KW-1185">Reference proteome</keyword>
<dbReference type="EMBL" id="RKHL01000002">
    <property type="protein sequence ID" value="ROR76102.1"/>
    <property type="molecule type" value="Genomic_DNA"/>
</dbReference>
<evidence type="ECO:0000313" key="2">
    <source>
        <dbReference type="Proteomes" id="UP000266915"/>
    </source>
</evidence>
<protein>
    <submittedName>
        <fullName evidence="1">Uncharacterized protein</fullName>
    </submittedName>
</protein>
<accession>A0A3N2BLQ9</accession>
<proteinExistence type="predicted"/>
<reference evidence="1 2" key="1">
    <citation type="submission" date="2018-11" db="EMBL/GenBank/DDBJ databases">
        <title>Sequencing the genomes of 1000 actinobacteria strains.</title>
        <authorList>
            <person name="Klenk H.-P."/>
        </authorList>
    </citation>
    <scope>NUCLEOTIDE SEQUENCE [LARGE SCALE GENOMIC DNA]</scope>
    <source>
        <strain evidence="1 2">DSM 14012</strain>
    </source>
</reference>
<comment type="caution">
    <text evidence="1">The sequence shown here is derived from an EMBL/GenBank/DDBJ whole genome shotgun (WGS) entry which is preliminary data.</text>
</comment>
<evidence type="ECO:0000313" key="1">
    <source>
        <dbReference type="EMBL" id="ROR76102.1"/>
    </source>
</evidence>
<dbReference type="Proteomes" id="UP000266915">
    <property type="component" value="Unassembled WGS sequence"/>
</dbReference>
<dbReference type="AlphaFoldDB" id="A0A3N2BLQ9"/>
<dbReference type="RefSeq" id="WP_085514119.1">
    <property type="nucleotide sequence ID" value="NZ_FXAP01000007.1"/>
</dbReference>
<gene>
    <name evidence="1" type="ORF">EDD42_4055</name>
</gene>
<sequence length="115" mass="12410">MIATIKENLDVEFSAITLTGDLMYDAERHALVLGSADGLSEILTTNLESQGLRTHADTVFIKDWSEHTGLAASLEASGVVQIVRAVNVGPFRSRAYEVRVKPAVESVARELAKVA</sequence>
<organism evidence="1 2">
    <name type="scientific">Plantibacter flavus</name>
    <dbReference type="NCBI Taxonomy" id="150123"/>
    <lineage>
        <taxon>Bacteria</taxon>
        <taxon>Bacillati</taxon>
        <taxon>Actinomycetota</taxon>
        <taxon>Actinomycetes</taxon>
        <taxon>Micrococcales</taxon>
        <taxon>Microbacteriaceae</taxon>
        <taxon>Plantibacter</taxon>
    </lineage>
</organism>
<name>A0A3N2BLQ9_9MICO</name>